<organism evidence="4">
    <name type="scientific">Caenorhabditis brenneri</name>
    <name type="common">Nematode worm</name>
    <dbReference type="NCBI Taxonomy" id="135651"/>
    <lineage>
        <taxon>Eukaryota</taxon>
        <taxon>Metazoa</taxon>
        <taxon>Ecdysozoa</taxon>
        <taxon>Nematoda</taxon>
        <taxon>Chromadorea</taxon>
        <taxon>Rhabditida</taxon>
        <taxon>Rhabditina</taxon>
        <taxon>Rhabditomorpha</taxon>
        <taxon>Rhabditoidea</taxon>
        <taxon>Rhabditidae</taxon>
        <taxon>Peloderinae</taxon>
        <taxon>Caenorhabditis</taxon>
    </lineage>
</organism>
<reference evidence="4" key="1">
    <citation type="submission" date="2011-07" db="EMBL/GenBank/DDBJ databases">
        <authorList>
            <consortium name="Caenorhabditis brenneri Sequencing and Analysis Consortium"/>
            <person name="Wilson R.K."/>
        </authorList>
    </citation>
    <scope>NUCLEOTIDE SEQUENCE [LARGE SCALE GENOMIC DNA]</scope>
    <source>
        <strain evidence="4">PB2801</strain>
    </source>
</reference>
<keyword evidence="2" id="KW-0472">Membrane</keyword>
<feature type="region of interest" description="Disordered" evidence="1">
    <location>
        <begin position="72"/>
        <end position="91"/>
    </location>
</feature>
<keyword evidence="2" id="KW-0812">Transmembrane</keyword>
<protein>
    <submittedName>
        <fullName evidence="3">Uncharacterized protein</fullName>
    </submittedName>
</protein>
<dbReference type="AlphaFoldDB" id="G0MK54"/>
<evidence type="ECO:0000313" key="4">
    <source>
        <dbReference type="Proteomes" id="UP000008068"/>
    </source>
</evidence>
<evidence type="ECO:0000256" key="1">
    <source>
        <dbReference type="SAM" id="MobiDB-lite"/>
    </source>
</evidence>
<name>G0MK54_CAEBE</name>
<keyword evidence="2" id="KW-1133">Transmembrane helix</keyword>
<dbReference type="HOGENOM" id="CLU_2456933_0_0_1"/>
<evidence type="ECO:0000256" key="2">
    <source>
        <dbReference type="SAM" id="Phobius"/>
    </source>
</evidence>
<dbReference type="Proteomes" id="UP000008068">
    <property type="component" value="Unassembled WGS sequence"/>
</dbReference>
<accession>G0MK54</accession>
<gene>
    <name evidence="3" type="ORF">CAEBREN_14329</name>
</gene>
<sequence>MSQDQYILPPDSITMVVGVFAGLGFLITTIFVILAYIKAKSVVCKPADKEDVEKLNSIEGLRLIKDDMDELMESGKSGTAKKPRKKGKKDV</sequence>
<dbReference type="EMBL" id="GL379798">
    <property type="protein sequence ID" value="EGT33721.1"/>
    <property type="molecule type" value="Genomic_DNA"/>
</dbReference>
<dbReference type="OrthoDB" id="5835746at2759"/>
<feature type="compositionally biased region" description="Basic residues" evidence="1">
    <location>
        <begin position="79"/>
        <end position="91"/>
    </location>
</feature>
<dbReference type="eggNOG" id="ENOG502RAMU">
    <property type="taxonomic scope" value="Eukaryota"/>
</dbReference>
<dbReference type="InParanoid" id="G0MK54"/>
<feature type="transmembrane region" description="Helical" evidence="2">
    <location>
        <begin position="12"/>
        <end position="37"/>
    </location>
</feature>
<dbReference type="OMA" id="DQYILPP"/>
<dbReference type="FunCoup" id="G0MK54">
    <property type="interactions" value="1049"/>
</dbReference>
<evidence type="ECO:0000313" key="3">
    <source>
        <dbReference type="EMBL" id="EGT33721.1"/>
    </source>
</evidence>
<proteinExistence type="predicted"/>
<keyword evidence="4" id="KW-1185">Reference proteome</keyword>